<comment type="caution">
    <text evidence="2">The sequence shown here is derived from an EMBL/GenBank/DDBJ whole genome shotgun (WGS) entry which is preliminary data.</text>
</comment>
<accession>A0ABQ7VNX0</accession>
<dbReference type="EMBL" id="JAIVGD010000011">
    <property type="protein sequence ID" value="KAH0770201.1"/>
    <property type="molecule type" value="Genomic_DNA"/>
</dbReference>
<gene>
    <name evidence="2" type="ORF">KY290_014182</name>
</gene>
<keyword evidence="3" id="KW-1185">Reference proteome</keyword>
<name>A0ABQ7VNX0_SOLTU</name>
<feature type="region of interest" description="Disordered" evidence="1">
    <location>
        <begin position="1"/>
        <end position="31"/>
    </location>
</feature>
<sequence>MPTPSTLQAKEQVPTHIDQTTPNPQKKANKDIVPEPAPYTIIQSFAARLRQNQAKNDIPIDLATPIITTKQGLPAGATTTHTNQQL</sequence>
<proteinExistence type="predicted"/>
<evidence type="ECO:0000313" key="2">
    <source>
        <dbReference type="EMBL" id="KAH0770201.1"/>
    </source>
</evidence>
<reference evidence="2 3" key="1">
    <citation type="journal article" date="2021" name="bioRxiv">
        <title>Chromosome-scale and haplotype-resolved genome assembly of a tetraploid potato cultivar.</title>
        <authorList>
            <person name="Sun H."/>
            <person name="Jiao W.-B."/>
            <person name="Krause K."/>
            <person name="Campoy J.A."/>
            <person name="Goel M."/>
            <person name="Folz-Donahue K."/>
            <person name="Kukat C."/>
            <person name="Huettel B."/>
            <person name="Schneeberger K."/>
        </authorList>
    </citation>
    <scope>NUCLEOTIDE SEQUENCE [LARGE SCALE GENOMIC DNA]</scope>
    <source>
        <strain evidence="2">SolTubOtavaFocal</strain>
        <tissue evidence="2">Leaves</tissue>
    </source>
</reference>
<feature type="compositionally biased region" description="Polar residues" evidence="1">
    <location>
        <begin position="17"/>
        <end position="26"/>
    </location>
</feature>
<dbReference type="Proteomes" id="UP000826656">
    <property type="component" value="Unassembled WGS sequence"/>
</dbReference>
<evidence type="ECO:0000313" key="3">
    <source>
        <dbReference type="Proteomes" id="UP000826656"/>
    </source>
</evidence>
<evidence type="ECO:0000256" key="1">
    <source>
        <dbReference type="SAM" id="MobiDB-lite"/>
    </source>
</evidence>
<organism evidence="2 3">
    <name type="scientific">Solanum tuberosum</name>
    <name type="common">Potato</name>
    <dbReference type="NCBI Taxonomy" id="4113"/>
    <lineage>
        <taxon>Eukaryota</taxon>
        <taxon>Viridiplantae</taxon>
        <taxon>Streptophyta</taxon>
        <taxon>Embryophyta</taxon>
        <taxon>Tracheophyta</taxon>
        <taxon>Spermatophyta</taxon>
        <taxon>Magnoliopsida</taxon>
        <taxon>eudicotyledons</taxon>
        <taxon>Gunneridae</taxon>
        <taxon>Pentapetalae</taxon>
        <taxon>asterids</taxon>
        <taxon>lamiids</taxon>
        <taxon>Solanales</taxon>
        <taxon>Solanaceae</taxon>
        <taxon>Solanoideae</taxon>
        <taxon>Solaneae</taxon>
        <taxon>Solanum</taxon>
    </lineage>
</organism>
<protein>
    <submittedName>
        <fullName evidence="2">Uncharacterized protein</fullName>
    </submittedName>
</protein>